<gene>
    <name evidence="1" type="ORF">PLAC3_P01</name>
</gene>
<organism evidence="1">
    <name type="scientific">Ligilactobacillus acidipiscis</name>
    <dbReference type="NCBI Taxonomy" id="89059"/>
    <lineage>
        <taxon>Bacteria</taxon>
        <taxon>Bacillati</taxon>
        <taxon>Bacillota</taxon>
        <taxon>Bacilli</taxon>
        <taxon>Lactobacillales</taxon>
        <taxon>Lactobacillaceae</taxon>
        <taxon>Ligilactobacillus</taxon>
    </lineage>
</organism>
<evidence type="ECO:0000313" key="1">
    <source>
        <dbReference type="EMBL" id="SNZ28656.1"/>
    </source>
</evidence>
<proteinExistence type="predicted"/>
<reference evidence="1" key="1">
    <citation type="submission" date="2017-08" db="EMBL/GenBank/DDBJ databases">
        <authorList>
            <person name="de Groot N.N."/>
        </authorList>
    </citation>
    <scope>NUCLEOTIDE SEQUENCE</scope>
    <source>
        <strain evidence="1">ACA-DC 1533</strain>
    </source>
</reference>
<accession>A0A285PKD2</accession>
<dbReference type="RefSeq" id="WP_159372555.1">
    <property type="nucleotide sequence ID" value="NZ_LT907846.1"/>
</dbReference>
<dbReference type="EMBL" id="LT907846">
    <property type="protein sequence ID" value="SNZ28656.1"/>
    <property type="molecule type" value="Genomic_DNA"/>
</dbReference>
<dbReference type="AlphaFoldDB" id="A0A285PKD2"/>
<sequence>MLNYQRQNWSKQMKKTATQQILDNKETVTKFLINHRNILNRSSLMDLLHELQDQQDILKRTTLTGLTTILLQQGILEEISILYRDRLLYRYLTTSDYVSPYEIALSIAPKKAHLSHLSALFANEITNLDPTTIYVNYEQSVKHVDEKNAQLTQKKVDQAFLKPVRKTKNVATFLYRDRSYTVILLNGKNTNYIGVRSIKPLGFSLPVRVSSLERSLIEATIRPSYSGGVQEVLIAFRNAKGANISVNRMLSYLKKMNYIYPYPQAIYFYAYYAKYTAMQLHLIGKMFITTNESKQPAIKFYLDHQLINPKLDLESQVYYPSNFTLDT</sequence>
<name>A0A285PKD2_9LACO</name>
<protein>
    <submittedName>
        <fullName evidence="1">Uncharacterized protein</fullName>
    </submittedName>
</protein>